<dbReference type="SUPFAM" id="SSF49879">
    <property type="entry name" value="SMAD/FHA domain"/>
    <property type="match status" value="1"/>
</dbReference>
<reference evidence="2 3" key="1">
    <citation type="submission" date="2020-04" db="EMBL/GenBank/DDBJ databases">
        <title>Molecular characterization of pseudomonads from Agaricus bisporus reveal novel blotch 2 pathogens in Western Europe.</title>
        <authorList>
            <person name="Taparia T."/>
            <person name="Krijger M."/>
            <person name="Haynes E."/>
            <person name="Elpinstone J.G."/>
            <person name="Noble R."/>
            <person name="Van Der Wolf J."/>
        </authorList>
    </citation>
    <scope>NUCLEOTIDE SEQUENCE [LARGE SCALE GENOMIC DNA]</scope>
    <source>
        <strain evidence="2 3">IPO3746</strain>
    </source>
</reference>
<comment type="caution">
    <text evidence="2">The sequence shown here is derived from an EMBL/GenBank/DDBJ whole genome shotgun (WGS) entry which is preliminary data.</text>
</comment>
<dbReference type="InterPro" id="IPR008984">
    <property type="entry name" value="SMAD_FHA_dom_sf"/>
</dbReference>
<dbReference type="Proteomes" id="UP000549134">
    <property type="component" value="Unassembled WGS sequence"/>
</dbReference>
<accession>A0A7Y8AQQ7</accession>
<dbReference type="EMBL" id="JACAQK010000010">
    <property type="protein sequence ID" value="NWD36958.1"/>
    <property type="molecule type" value="Genomic_DNA"/>
</dbReference>
<dbReference type="AlphaFoldDB" id="A0A7Y8AQQ7"/>
<protein>
    <submittedName>
        <fullName evidence="2">Type VI secretion system-associated FHA domain protein TagH</fullName>
    </submittedName>
</protein>
<proteinExistence type="predicted"/>
<dbReference type="PROSITE" id="PS50006">
    <property type="entry name" value="FHA_DOMAIN"/>
    <property type="match status" value="1"/>
</dbReference>
<name>A0A7Y8AQQ7_PSETO</name>
<evidence type="ECO:0000313" key="3">
    <source>
        <dbReference type="Proteomes" id="UP000549134"/>
    </source>
</evidence>
<dbReference type="InterPro" id="IPR000253">
    <property type="entry name" value="FHA_dom"/>
</dbReference>
<dbReference type="RefSeq" id="WP_016969703.1">
    <property type="nucleotide sequence ID" value="NZ_CP020369.1"/>
</dbReference>
<gene>
    <name evidence="2" type="primary">tagH</name>
    <name evidence="2" type="ORF">HX787_13970</name>
</gene>
<dbReference type="Gene3D" id="2.60.200.20">
    <property type="match status" value="1"/>
</dbReference>
<dbReference type="CDD" id="cd00060">
    <property type="entry name" value="FHA"/>
    <property type="match status" value="1"/>
</dbReference>
<dbReference type="GeneID" id="55848080"/>
<dbReference type="NCBIfam" id="TIGR03354">
    <property type="entry name" value="VI_FHA"/>
    <property type="match status" value="1"/>
</dbReference>
<evidence type="ECO:0000313" key="2">
    <source>
        <dbReference type="EMBL" id="NWD36958.1"/>
    </source>
</evidence>
<dbReference type="Pfam" id="PF00498">
    <property type="entry name" value="FHA"/>
    <property type="match status" value="1"/>
</dbReference>
<evidence type="ECO:0000259" key="1">
    <source>
        <dbReference type="PROSITE" id="PS50006"/>
    </source>
</evidence>
<organism evidence="2 3">
    <name type="scientific">Pseudomonas tolaasii</name>
    <dbReference type="NCBI Taxonomy" id="29442"/>
    <lineage>
        <taxon>Bacteria</taxon>
        <taxon>Pseudomonadati</taxon>
        <taxon>Pseudomonadota</taxon>
        <taxon>Gammaproteobacteria</taxon>
        <taxon>Pseudomonadales</taxon>
        <taxon>Pseudomonadaceae</taxon>
        <taxon>Pseudomonas</taxon>
    </lineage>
</organism>
<dbReference type="InterPro" id="IPR017735">
    <property type="entry name" value="T6SS_FHA"/>
</dbReference>
<sequence length="395" mass="43310">MKLELEVISAGETGPQPLLRKTFDGVGGVIGRGAGCDWTIPDSSRLLSSHHGLIACREGRYFLTDISTNGIDVVGSSERLQKGLARLISNGDEYRLGSLRVSARLTESARSGDTRLHTATESIPDDAFRTLDPIRSLDLERQHRETSPELEALAMAPTESGLGAGHSVIDRDHLVLPRRAESVQEPVAVQSLASTPDDDVFWAAFGAALGIRIETYELSDREALAIKVARLFRLGFEGLNHSLRTCDELKSELDLPLSDVQPASRNPLKDYAGSEAGLSAMLAATAASQLPAERIITQAYRYLQTHQVALLAACRSTVRSTQAVFSPGHLLACFHTPEKRFRFSTDGGRWRAYQRYYQRLIAQGRGKGHPSDEAFAKAYEEQVRLISTLHVDYPG</sequence>
<feature type="domain" description="FHA" evidence="1">
    <location>
        <begin position="28"/>
        <end position="78"/>
    </location>
</feature>
<dbReference type="Pfam" id="PF20232">
    <property type="entry name" value="T6SS_FHA_C"/>
    <property type="match status" value="1"/>
</dbReference>
<dbReference type="InterPro" id="IPR046883">
    <property type="entry name" value="T6SS_FHA_C"/>
</dbReference>